<evidence type="ECO:0000256" key="1">
    <source>
        <dbReference type="SAM" id="MobiDB-lite"/>
    </source>
</evidence>
<sequence length="139" mass="15476">MKKRIQLGDLPARKRLAYAGRWAWSKQFKRFVLIIGDTGDLTAIANPGEPITQYVPPKDIEVPMDMPPVWEIKQAADVIPDHYAYYPGTTAHIHIPLADPTAATSKQSPTRPRLSTSYSKRKASSLTFGTRRAAKVSSQ</sequence>
<dbReference type="RefSeq" id="WP_198481377.1">
    <property type="nucleotide sequence ID" value="NZ_CP066007.1"/>
</dbReference>
<dbReference type="EMBL" id="CP066007">
    <property type="protein sequence ID" value="QQB45334.1"/>
    <property type="molecule type" value="Genomic_DNA"/>
</dbReference>
<evidence type="ECO:0000313" key="2">
    <source>
        <dbReference type="EMBL" id="QQB45334.1"/>
    </source>
</evidence>
<feature type="compositionally biased region" description="Polar residues" evidence="1">
    <location>
        <begin position="102"/>
        <end position="128"/>
    </location>
</feature>
<reference evidence="2 3" key="1">
    <citation type="submission" date="2020-12" db="EMBL/GenBank/DDBJ databases">
        <title>FDA dAtabase for Regulatory Grade micrObial Sequences (FDA-ARGOS): Supporting development and validation of Infectious Disease Dx tests.</title>
        <authorList>
            <person name="Sproer C."/>
            <person name="Gronow S."/>
            <person name="Severitt S."/>
            <person name="Schroder I."/>
            <person name="Tallon L."/>
            <person name="Sadzewicz L."/>
            <person name="Zhao X."/>
            <person name="Boylan J."/>
            <person name="Ott S."/>
            <person name="Bowen H."/>
            <person name="Vavikolanu K."/>
            <person name="Mehta A."/>
            <person name="Aluvathingal J."/>
            <person name="Nadendla S."/>
            <person name="Lowell S."/>
            <person name="Myers T."/>
            <person name="Yan Y."/>
            <person name="Sichtig H."/>
        </authorList>
    </citation>
    <scope>NUCLEOTIDE SEQUENCE [LARGE SCALE GENOMIC DNA]</scope>
    <source>
        <strain evidence="2 3">FDAARGOS_1053</strain>
    </source>
</reference>
<dbReference type="Proteomes" id="UP000596145">
    <property type="component" value="Chromosome"/>
</dbReference>
<gene>
    <name evidence="2" type="ORF">I6I10_07250</name>
</gene>
<proteinExistence type="predicted"/>
<evidence type="ECO:0000313" key="3">
    <source>
        <dbReference type="Proteomes" id="UP000596145"/>
    </source>
</evidence>
<dbReference type="AlphaFoldDB" id="A0A7T4EDL3"/>
<organism evidence="2 3">
    <name type="scientific">Corynebacterium glucuronolyticum</name>
    <dbReference type="NCBI Taxonomy" id="39791"/>
    <lineage>
        <taxon>Bacteria</taxon>
        <taxon>Bacillati</taxon>
        <taxon>Actinomycetota</taxon>
        <taxon>Actinomycetes</taxon>
        <taxon>Mycobacteriales</taxon>
        <taxon>Corynebacteriaceae</taxon>
        <taxon>Corynebacterium</taxon>
    </lineage>
</organism>
<accession>A0A7T4EDL3</accession>
<name>A0A7T4EDL3_9CORY</name>
<feature type="region of interest" description="Disordered" evidence="1">
    <location>
        <begin position="97"/>
        <end position="139"/>
    </location>
</feature>
<protein>
    <submittedName>
        <fullName evidence="2">Uncharacterized protein</fullName>
    </submittedName>
</protein>